<name>M5GA57_DACPD</name>
<keyword evidence="4" id="KW-0175">Coiled coil</keyword>
<keyword evidence="3" id="KW-0539">Nucleus</keyword>
<feature type="compositionally biased region" description="Basic and acidic residues" evidence="5">
    <location>
        <begin position="624"/>
        <end position="645"/>
    </location>
</feature>
<evidence type="ECO:0000256" key="4">
    <source>
        <dbReference type="SAM" id="Coils"/>
    </source>
</evidence>
<dbReference type="OMA" id="CIACKEY"/>
<reference evidence="7 8" key="1">
    <citation type="journal article" date="2012" name="Science">
        <title>The Paleozoic origin of enzymatic lignin decomposition reconstructed from 31 fungal genomes.</title>
        <authorList>
            <person name="Floudas D."/>
            <person name="Binder M."/>
            <person name="Riley R."/>
            <person name="Barry K."/>
            <person name="Blanchette R.A."/>
            <person name="Henrissat B."/>
            <person name="Martinez A.T."/>
            <person name="Otillar R."/>
            <person name="Spatafora J.W."/>
            <person name="Yadav J.S."/>
            <person name="Aerts A."/>
            <person name="Benoit I."/>
            <person name="Boyd A."/>
            <person name="Carlson A."/>
            <person name="Copeland A."/>
            <person name="Coutinho P.M."/>
            <person name="de Vries R.P."/>
            <person name="Ferreira P."/>
            <person name="Findley K."/>
            <person name="Foster B."/>
            <person name="Gaskell J."/>
            <person name="Glotzer D."/>
            <person name="Gorecki P."/>
            <person name="Heitman J."/>
            <person name="Hesse C."/>
            <person name="Hori C."/>
            <person name="Igarashi K."/>
            <person name="Jurgens J.A."/>
            <person name="Kallen N."/>
            <person name="Kersten P."/>
            <person name="Kohler A."/>
            <person name="Kuees U."/>
            <person name="Kumar T.K.A."/>
            <person name="Kuo A."/>
            <person name="LaButti K."/>
            <person name="Larrondo L.F."/>
            <person name="Lindquist E."/>
            <person name="Ling A."/>
            <person name="Lombard V."/>
            <person name="Lucas S."/>
            <person name="Lundell T."/>
            <person name="Martin R."/>
            <person name="McLaughlin D.J."/>
            <person name="Morgenstern I."/>
            <person name="Morin E."/>
            <person name="Murat C."/>
            <person name="Nagy L.G."/>
            <person name="Nolan M."/>
            <person name="Ohm R.A."/>
            <person name="Patyshakuliyeva A."/>
            <person name="Rokas A."/>
            <person name="Ruiz-Duenas F.J."/>
            <person name="Sabat G."/>
            <person name="Salamov A."/>
            <person name="Samejima M."/>
            <person name="Schmutz J."/>
            <person name="Slot J.C."/>
            <person name="St John F."/>
            <person name="Stenlid J."/>
            <person name="Sun H."/>
            <person name="Sun S."/>
            <person name="Syed K."/>
            <person name="Tsang A."/>
            <person name="Wiebenga A."/>
            <person name="Young D."/>
            <person name="Pisabarro A."/>
            <person name="Eastwood D.C."/>
            <person name="Martin F."/>
            <person name="Cullen D."/>
            <person name="Grigoriev I.V."/>
            <person name="Hibbett D.S."/>
        </authorList>
    </citation>
    <scope>NUCLEOTIDE SEQUENCE [LARGE SCALE GENOMIC DNA]</scope>
    <source>
        <strain evidence="7 8">DJM-731 SS1</strain>
    </source>
</reference>
<feature type="coiled-coil region" evidence="4">
    <location>
        <begin position="16"/>
        <end position="43"/>
    </location>
</feature>
<evidence type="ECO:0000256" key="1">
    <source>
        <dbReference type="ARBA" id="ARBA00004123"/>
    </source>
</evidence>
<gene>
    <name evidence="7" type="ORF">DACRYDRAFT_103693</name>
</gene>
<dbReference type="AlphaFoldDB" id="M5GA57"/>
<dbReference type="EMBL" id="JH795856">
    <property type="protein sequence ID" value="EJU05200.1"/>
    <property type="molecule type" value="Genomic_DNA"/>
</dbReference>
<dbReference type="Pfam" id="PF08573">
    <property type="entry name" value="SAE2"/>
    <property type="match status" value="1"/>
</dbReference>
<organism evidence="7 8">
    <name type="scientific">Dacryopinax primogenitus (strain DJM 731)</name>
    <name type="common">Brown rot fungus</name>
    <dbReference type="NCBI Taxonomy" id="1858805"/>
    <lineage>
        <taxon>Eukaryota</taxon>
        <taxon>Fungi</taxon>
        <taxon>Dikarya</taxon>
        <taxon>Basidiomycota</taxon>
        <taxon>Agaricomycotina</taxon>
        <taxon>Dacrymycetes</taxon>
        <taxon>Dacrymycetales</taxon>
        <taxon>Dacrymycetaceae</taxon>
        <taxon>Dacryopinax</taxon>
    </lineage>
</organism>
<dbReference type="PANTHER" id="PTHR15107">
    <property type="entry name" value="RETINOBLASTOMA BINDING PROTEIN 8"/>
    <property type="match status" value="1"/>
</dbReference>
<dbReference type="RefSeq" id="XP_040632094.1">
    <property type="nucleotide sequence ID" value="XM_040767800.1"/>
</dbReference>
<feature type="region of interest" description="Disordered" evidence="5">
    <location>
        <begin position="396"/>
        <end position="448"/>
    </location>
</feature>
<dbReference type="OrthoDB" id="5801062at2759"/>
<dbReference type="InterPro" id="IPR013882">
    <property type="entry name" value="Ctp1_C"/>
</dbReference>
<feature type="region of interest" description="Disordered" evidence="5">
    <location>
        <begin position="160"/>
        <end position="208"/>
    </location>
</feature>
<dbReference type="InterPro" id="IPR033316">
    <property type="entry name" value="RBBP8-like"/>
</dbReference>
<sequence length="651" mass="74232">MVGGSKAVPLLSGNGMMEKEREIQELEKKTNYLRKQNDDLLKRNFELENSNRWLSERLGFRTAQDAETQLGDNDITFLQLHVEYENAQVRIRDLEQDGLVQSEALNTLRREHATALKTIDDLKEDLKELDWSRQWQQSETESQIAQLTLQLHDREGRIAELNAKSRPLRSRVLSPSSGKENTPTPLPTSSFVPSSPKTPVMPSTSTPKKDAHVSAAFLQAQLSDIQERYDSLLRIYRENVQQRTKERKHWKEFKDAWMANKDRIQRKRAREAGGAKETPRKRRRMVSETGLADTPKRATPRKQPTAPESQTQYEDDMVPSSQPSPPEDRPAQTAIASKSQVLVPASSETDLEGEQGCDPPTAPPRYSSKHDGIISPATSHIVVTPQPVLPRAASSFSEQAYRKRQMVNEAEDDTSSPGAAGKMKAPASPIPGHRKRLSEDPAGTPLAQLPADRDERAKALKELNKLPREQYVDQYKVFKGHGRYSGNLPRPDEEGINARFEIDKSRNDGMNYQYDSVVRNKNARRQLHGDDCECCRRYYEDVGPLPPRLEAPLWRSPPHRDFQNAVLPCPRDSAAKDPQMSRAHVQAHKQEVSRHRQAWQRSHTPPDYWKIGFPSTQEAQQINKKAEEMHREKARQIELEAERGGKYRRRS</sequence>
<feature type="compositionally biased region" description="Polar residues" evidence="5">
    <location>
        <begin position="614"/>
        <end position="623"/>
    </location>
</feature>
<evidence type="ECO:0000313" key="8">
    <source>
        <dbReference type="Proteomes" id="UP000030653"/>
    </source>
</evidence>
<protein>
    <recommendedName>
        <fullName evidence="6">DNA endonuclease activator Ctp1 C-terminal domain-containing protein</fullName>
    </recommendedName>
</protein>
<feature type="compositionally biased region" description="Polar residues" evidence="5">
    <location>
        <begin position="178"/>
        <end position="206"/>
    </location>
</feature>
<evidence type="ECO:0000313" key="7">
    <source>
        <dbReference type="EMBL" id="EJU05200.1"/>
    </source>
</evidence>
<evidence type="ECO:0000256" key="3">
    <source>
        <dbReference type="ARBA" id="ARBA00023242"/>
    </source>
</evidence>
<feature type="region of interest" description="Disordered" evidence="5">
    <location>
        <begin position="261"/>
        <end position="372"/>
    </location>
</feature>
<evidence type="ECO:0000259" key="6">
    <source>
        <dbReference type="Pfam" id="PF08573"/>
    </source>
</evidence>
<dbReference type="STRING" id="1858805.M5GA57"/>
<proteinExistence type="predicted"/>
<keyword evidence="2" id="KW-0227">DNA damage</keyword>
<dbReference type="GeneID" id="63682862"/>
<dbReference type="GO" id="GO:0005634">
    <property type="term" value="C:nucleus"/>
    <property type="evidence" value="ECO:0007669"/>
    <property type="project" value="UniProtKB-SubCell"/>
</dbReference>
<evidence type="ECO:0000256" key="5">
    <source>
        <dbReference type="SAM" id="MobiDB-lite"/>
    </source>
</evidence>
<dbReference type="PANTHER" id="PTHR15107:SF0">
    <property type="entry name" value="DNA ENDONUCLEASE ACTIVATOR CTP1 C-TERMINAL DOMAIN-CONTAINING PROTEIN"/>
    <property type="match status" value="1"/>
</dbReference>
<feature type="domain" description="DNA endonuclease activator Ctp1 C-terminal" evidence="6">
    <location>
        <begin position="513"/>
        <end position="618"/>
    </location>
</feature>
<keyword evidence="8" id="KW-1185">Reference proteome</keyword>
<evidence type="ECO:0000256" key="2">
    <source>
        <dbReference type="ARBA" id="ARBA00022763"/>
    </source>
</evidence>
<accession>M5GA57</accession>
<dbReference type="HOGENOM" id="CLU_023942_0_0_1"/>
<dbReference type="GO" id="GO:0010792">
    <property type="term" value="P:DNA double-strand break processing involved in repair via single-strand annealing"/>
    <property type="evidence" value="ECO:0007669"/>
    <property type="project" value="TreeGrafter"/>
</dbReference>
<dbReference type="Proteomes" id="UP000030653">
    <property type="component" value="Unassembled WGS sequence"/>
</dbReference>
<dbReference type="GO" id="GO:0003684">
    <property type="term" value="F:damaged DNA binding"/>
    <property type="evidence" value="ECO:0007669"/>
    <property type="project" value="TreeGrafter"/>
</dbReference>
<feature type="region of interest" description="Disordered" evidence="5">
    <location>
        <begin position="591"/>
        <end position="651"/>
    </location>
</feature>
<comment type="subcellular location">
    <subcellularLocation>
        <location evidence="1">Nucleus</location>
    </subcellularLocation>
</comment>